<sequence length="38" mass="4386">MTSLCFPLLGKSGYKHLKLLRCRSGRAVCLSLKYLYYC</sequence>
<organism evidence="1">
    <name type="scientific">Siphoviridae sp. ctNs77</name>
    <dbReference type="NCBI Taxonomy" id="2825473"/>
    <lineage>
        <taxon>Viruses</taxon>
        <taxon>Duplodnaviria</taxon>
        <taxon>Heunggongvirae</taxon>
        <taxon>Uroviricota</taxon>
        <taxon>Caudoviricetes</taxon>
    </lineage>
</organism>
<proteinExistence type="predicted"/>
<protein>
    <submittedName>
        <fullName evidence="1">Uncharacterized protein</fullName>
    </submittedName>
</protein>
<reference evidence="1" key="1">
    <citation type="journal article" date="2021" name="Proc. Natl. Acad. Sci. U.S.A.">
        <title>A Catalog of Tens of Thousands of Viruses from Human Metagenomes Reveals Hidden Associations with Chronic Diseases.</title>
        <authorList>
            <person name="Tisza M.J."/>
            <person name="Buck C.B."/>
        </authorList>
    </citation>
    <scope>NUCLEOTIDE SEQUENCE</scope>
    <source>
        <strain evidence="1">CtNs77</strain>
    </source>
</reference>
<dbReference type="EMBL" id="BK015656">
    <property type="protein sequence ID" value="DAE18502.1"/>
    <property type="molecule type" value="Genomic_DNA"/>
</dbReference>
<accession>A0A8S5QGS8</accession>
<name>A0A8S5QGS8_9CAUD</name>
<evidence type="ECO:0000313" key="1">
    <source>
        <dbReference type="EMBL" id="DAE18502.1"/>
    </source>
</evidence>